<dbReference type="InterPro" id="IPR027417">
    <property type="entry name" value="P-loop_NTPase"/>
</dbReference>
<reference evidence="2" key="1">
    <citation type="submission" date="2019-09" db="EMBL/GenBank/DDBJ databases">
        <title>Characterisation of the sponge microbiome using genome-centric metagenomics.</title>
        <authorList>
            <person name="Engelberts J.P."/>
            <person name="Robbins S.J."/>
            <person name="De Goeij J.M."/>
            <person name="Aranda M."/>
            <person name="Bell S.C."/>
            <person name="Webster N.S."/>
        </authorList>
    </citation>
    <scope>NUCLEOTIDE SEQUENCE</scope>
    <source>
        <strain evidence="2">SB0675_bin_29</strain>
    </source>
</reference>
<protein>
    <submittedName>
        <fullName evidence="2">NACHT domain-containing protein</fullName>
    </submittedName>
</protein>
<accession>A0A6B1G0I3</accession>
<sequence>MNKDHRITPEQFENDVRRIARQLWPEAEFSGATKHDGRERDGVFDTEDCRHIVEATTSREKAKAEKDIKKLVGLASKLKGRSGTKAVRGWFITLHEPTSDQRQVAQRHRDIINTLSFAQFQHRLVDSHAYLAARSKCAFGSVRDPGTGALDASIEYVPLDLVRSDSEGLVSSAELVELVMAGRVTVLLGDYGAGKSMTLREIYQGLKHRHHKRETPTFPVFVNLRDHYGQSEPAEILHRHARSIGFDNPSHLVRAWRAGYVHLILDGFDEITALNIQGSWRKLKPNRYRAMEGVRKLVREHPNLASAPTHDSGSRAGLLIAGRAHFFDNPSERRSALGLPEDAVELTLNEFTEEQIAKYLEAAGVPGLLPEWLPSRPLLVGYLAATQLLLELKNDLGDEFDPVVGWEFLLDRVAAREAEIEAGIDGATVRRILERLATRARASDSGLGPLRQESVVQAFRDVCGYDPDDQGMVLLQRLPGLGVYRDEEESRMFIDDTFVDACRAGDVVEFITSPFDFDSGTLASIESAMGSLGVGMAHRRVGQNGFSEGKVNTAIQHAARQRSSYMVADVAKLMMAAGFSVRNTLDVEGALIPELELGRSGADVSDLHFVNCFFERVEVEASAEPSEIPIFQGCFIESMEGRVSRQDLPEGKFDKECVIDKFVTAAHTTAKVLDLDLPLGTRVCLTVLKKIYERRGSGRRENALYRGMDDRARRFVPRVLQVLQSEKLAFKYRRKSDTIWMAGRDRRRAGRLIAAPSTSEDPVLSKCGKLSG</sequence>
<feature type="domain" description="NACHT" evidence="1">
    <location>
        <begin position="183"/>
        <end position="287"/>
    </location>
</feature>
<dbReference type="EMBL" id="VYDA01000594">
    <property type="protein sequence ID" value="MYH63322.1"/>
    <property type="molecule type" value="Genomic_DNA"/>
</dbReference>
<name>A0A6B1G0I3_9CHLR</name>
<evidence type="ECO:0000313" key="2">
    <source>
        <dbReference type="EMBL" id="MYH63322.1"/>
    </source>
</evidence>
<dbReference type="Pfam" id="PF05729">
    <property type="entry name" value="NACHT"/>
    <property type="match status" value="1"/>
</dbReference>
<dbReference type="AlphaFoldDB" id="A0A6B1G0I3"/>
<gene>
    <name evidence="2" type="ORF">F4148_16745</name>
</gene>
<evidence type="ECO:0000259" key="1">
    <source>
        <dbReference type="Pfam" id="PF05729"/>
    </source>
</evidence>
<proteinExistence type="predicted"/>
<organism evidence="2">
    <name type="scientific">Caldilineaceae bacterium SB0675_bin_29</name>
    <dbReference type="NCBI Taxonomy" id="2605266"/>
    <lineage>
        <taxon>Bacteria</taxon>
        <taxon>Bacillati</taxon>
        <taxon>Chloroflexota</taxon>
        <taxon>Caldilineae</taxon>
        <taxon>Caldilineales</taxon>
        <taxon>Caldilineaceae</taxon>
    </lineage>
</organism>
<dbReference type="SUPFAM" id="SSF52540">
    <property type="entry name" value="P-loop containing nucleoside triphosphate hydrolases"/>
    <property type="match status" value="1"/>
</dbReference>
<comment type="caution">
    <text evidence="2">The sequence shown here is derived from an EMBL/GenBank/DDBJ whole genome shotgun (WGS) entry which is preliminary data.</text>
</comment>
<dbReference type="Gene3D" id="3.40.50.300">
    <property type="entry name" value="P-loop containing nucleotide triphosphate hydrolases"/>
    <property type="match status" value="1"/>
</dbReference>
<dbReference type="InterPro" id="IPR007111">
    <property type="entry name" value="NACHT_NTPase"/>
</dbReference>